<comment type="catalytic activity">
    <reaction evidence="6">
        <text>acetate + ATP + CoA = acetyl-CoA + AMP + diphosphate</text>
        <dbReference type="Rhea" id="RHEA:23176"/>
        <dbReference type="ChEBI" id="CHEBI:30089"/>
        <dbReference type="ChEBI" id="CHEBI:30616"/>
        <dbReference type="ChEBI" id="CHEBI:33019"/>
        <dbReference type="ChEBI" id="CHEBI:57287"/>
        <dbReference type="ChEBI" id="CHEBI:57288"/>
        <dbReference type="ChEBI" id="CHEBI:456215"/>
        <dbReference type="EC" id="6.2.1.1"/>
    </reaction>
</comment>
<comment type="function">
    <text evidence="6">Catalyzes the conversion of acetate into acetyl-CoA (AcCoA), an essential intermediate at the junction of anabolic and catabolic pathways. AcsA undergoes a two-step reaction. In the first half reaction, AcsA combines acetate with ATP to form acetyl-adenylate (AcAMP) intermediate. In the second half reaction, it can then transfer the acetyl group from AcAMP to the sulfhydryl group of CoA, forming the product AcCoA.</text>
</comment>
<dbReference type="InterPro" id="IPR020845">
    <property type="entry name" value="AMP-binding_CS"/>
</dbReference>
<evidence type="ECO:0000256" key="5">
    <source>
        <dbReference type="ARBA" id="ARBA00022990"/>
    </source>
</evidence>
<dbReference type="GO" id="GO:0046872">
    <property type="term" value="F:metal ion binding"/>
    <property type="evidence" value="ECO:0007669"/>
    <property type="project" value="UniProtKB-KW"/>
</dbReference>
<evidence type="ECO:0000256" key="1">
    <source>
        <dbReference type="ARBA" id="ARBA00006432"/>
    </source>
</evidence>
<dbReference type="GO" id="GO:0003987">
    <property type="term" value="F:acetate-CoA ligase activity"/>
    <property type="evidence" value="ECO:0007669"/>
    <property type="project" value="UniProtKB-UniRule"/>
</dbReference>
<comment type="PTM">
    <text evidence="6">Acetylated. Deacetylation by the SIR2-homolog deacetylase activates the enzyme.</text>
</comment>
<dbReference type="InterPro" id="IPR042099">
    <property type="entry name" value="ANL_N_sf"/>
</dbReference>
<dbReference type="EMBL" id="RBTP01000062">
    <property type="protein sequence ID" value="RMT78927.1"/>
    <property type="molecule type" value="Genomic_DNA"/>
</dbReference>
<dbReference type="FunFam" id="3.30.300.30:FF:000004">
    <property type="entry name" value="Acetyl-coenzyme A synthetase"/>
    <property type="match status" value="1"/>
</dbReference>
<dbReference type="AlphaFoldDB" id="A0A3M5P429"/>
<feature type="binding site" evidence="6">
    <location>
        <position position="536"/>
    </location>
    <ligand>
        <name>Mg(2+)</name>
        <dbReference type="ChEBI" id="CHEBI:18420"/>
    </ligand>
</feature>
<dbReference type="InterPro" id="IPR011904">
    <property type="entry name" value="Ac_CoA_lig"/>
</dbReference>
<dbReference type="GO" id="GO:0005524">
    <property type="term" value="F:ATP binding"/>
    <property type="evidence" value="ECO:0007669"/>
    <property type="project" value="UniProtKB-KW"/>
</dbReference>
<feature type="binding site" evidence="6">
    <location>
        <position position="520"/>
    </location>
    <ligand>
        <name>CoA</name>
        <dbReference type="ChEBI" id="CHEBI:57287"/>
    </ligand>
</feature>
<feature type="binding site" evidence="6">
    <location>
        <position position="308"/>
    </location>
    <ligand>
        <name>CoA</name>
        <dbReference type="ChEBI" id="CHEBI:57287"/>
    </ligand>
</feature>
<reference evidence="10 11" key="1">
    <citation type="submission" date="2018-08" db="EMBL/GenBank/DDBJ databases">
        <title>Recombination of ecologically and evolutionarily significant loci maintains genetic cohesion in the Pseudomonas syringae species complex.</title>
        <authorList>
            <person name="Dillon M."/>
            <person name="Thakur S."/>
            <person name="Almeida R.N.D."/>
            <person name="Weir B.S."/>
            <person name="Guttman D.S."/>
        </authorList>
    </citation>
    <scope>NUCLEOTIDE SEQUENCE [LARGE SCALE GENOMIC DNA]</scope>
    <source>
        <strain evidence="10 11">ICMP 19473</strain>
    </source>
</reference>
<dbReference type="PANTHER" id="PTHR24095:SF14">
    <property type="entry name" value="ACETYL-COENZYME A SYNTHETASE 1"/>
    <property type="match status" value="1"/>
</dbReference>
<evidence type="ECO:0000313" key="11">
    <source>
        <dbReference type="Proteomes" id="UP000273854"/>
    </source>
</evidence>
<dbReference type="NCBIfam" id="TIGR02188">
    <property type="entry name" value="Ac_CoA_lig_AcsA"/>
    <property type="match status" value="1"/>
</dbReference>
<feature type="binding site" evidence="6">
    <location>
        <position position="534"/>
    </location>
    <ligand>
        <name>Mg(2+)</name>
        <dbReference type="ChEBI" id="CHEBI:18420"/>
    </ligand>
</feature>
<dbReference type="Proteomes" id="UP000273854">
    <property type="component" value="Unassembled WGS sequence"/>
</dbReference>
<organism evidence="10 11">
    <name type="scientific">Pseudomonas viridiflava</name>
    <name type="common">Phytomonas viridiflava</name>
    <dbReference type="NCBI Taxonomy" id="33069"/>
    <lineage>
        <taxon>Bacteria</taxon>
        <taxon>Pseudomonadati</taxon>
        <taxon>Pseudomonadota</taxon>
        <taxon>Gammaproteobacteria</taxon>
        <taxon>Pseudomonadales</taxon>
        <taxon>Pseudomonadaceae</taxon>
        <taxon>Pseudomonas</taxon>
    </lineage>
</organism>
<feature type="binding site" evidence="6">
    <location>
        <begin position="384"/>
        <end position="386"/>
    </location>
    <ligand>
        <name>ATP</name>
        <dbReference type="ChEBI" id="CHEBI:30616"/>
    </ligand>
</feature>
<feature type="domain" description="AMP-binding enzyme C-terminal" evidence="8">
    <location>
        <begin position="528"/>
        <end position="606"/>
    </location>
</feature>
<dbReference type="GO" id="GO:0019427">
    <property type="term" value="P:acetyl-CoA biosynthetic process from acetate"/>
    <property type="evidence" value="ECO:0007669"/>
    <property type="project" value="UniProtKB-UniRule"/>
</dbReference>
<evidence type="ECO:0000256" key="2">
    <source>
        <dbReference type="ARBA" id="ARBA00022598"/>
    </source>
</evidence>
<evidence type="ECO:0000259" key="9">
    <source>
        <dbReference type="Pfam" id="PF16177"/>
    </source>
</evidence>
<dbReference type="PROSITE" id="PS00455">
    <property type="entry name" value="AMP_BINDING"/>
    <property type="match status" value="1"/>
</dbReference>
<keyword evidence="5 6" id="KW-0007">Acetylation</keyword>
<dbReference type="Pfam" id="PF13193">
    <property type="entry name" value="AMP-binding_C"/>
    <property type="match status" value="1"/>
</dbReference>
<gene>
    <name evidence="6" type="primary">acsA</name>
    <name evidence="10" type="ORF">ALP40_03123</name>
</gene>
<name>A0A3M5P429_PSEVI</name>
<dbReference type="GO" id="GO:0016208">
    <property type="term" value="F:AMP binding"/>
    <property type="evidence" value="ECO:0007669"/>
    <property type="project" value="InterPro"/>
</dbReference>
<comment type="similarity">
    <text evidence="1 6">Belongs to the ATP-dependent AMP-binding enzyme family.</text>
</comment>
<dbReference type="Gene3D" id="3.40.50.12780">
    <property type="entry name" value="N-terminal domain of ligase-like"/>
    <property type="match status" value="1"/>
</dbReference>
<dbReference type="SUPFAM" id="SSF56801">
    <property type="entry name" value="Acetyl-CoA synthetase-like"/>
    <property type="match status" value="1"/>
</dbReference>
<feature type="binding site" evidence="6">
    <location>
        <position position="332"/>
    </location>
    <ligand>
        <name>CoA</name>
        <dbReference type="ChEBI" id="CHEBI:57287"/>
    </ligand>
</feature>
<dbReference type="InterPro" id="IPR025110">
    <property type="entry name" value="AMP-bd_C"/>
</dbReference>
<feature type="binding site" evidence="6">
    <location>
        <position position="523"/>
    </location>
    <ligand>
        <name>ATP</name>
        <dbReference type="ChEBI" id="CHEBI:30616"/>
    </ligand>
</feature>
<evidence type="ECO:0000256" key="6">
    <source>
        <dbReference type="HAMAP-Rule" id="MF_01123"/>
    </source>
</evidence>
<dbReference type="GO" id="GO:0005829">
    <property type="term" value="C:cytosol"/>
    <property type="evidence" value="ECO:0007669"/>
    <property type="project" value="TreeGrafter"/>
</dbReference>
<comment type="caution">
    <text evidence="6">Lacks conserved residue(s) required for the propagation of feature annotation.</text>
</comment>
<feature type="domain" description="Acetyl-coenzyme A synthetase N-terminal" evidence="9">
    <location>
        <begin position="24"/>
        <end position="80"/>
    </location>
</feature>
<comment type="cofactor">
    <cofactor evidence="6">
        <name>Mg(2+)</name>
        <dbReference type="ChEBI" id="CHEBI:18420"/>
    </cofactor>
</comment>
<feature type="binding site" evidence="6">
    <location>
        <position position="497"/>
    </location>
    <ligand>
        <name>ATP</name>
        <dbReference type="ChEBI" id="CHEBI:30616"/>
    </ligand>
</feature>
<dbReference type="EC" id="6.2.1.1" evidence="6"/>
<accession>A0A3M5P429</accession>
<evidence type="ECO:0000313" key="10">
    <source>
        <dbReference type="EMBL" id="RMT78927.1"/>
    </source>
</evidence>
<dbReference type="CDD" id="cd05966">
    <property type="entry name" value="ACS"/>
    <property type="match status" value="1"/>
</dbReference>
<evidence type="ECO:0000259" key="7">
    <source>
        <dbReference type="Pfam" id="PF00501"/>
    </source>
</evidence>
<dbReference type="HAMAP" id="MF_01123">
    <property type="entry name" value="Ac_CoA_synth"/>
    <property type="match status" value="1"/>
</dbReference>
<dbReference type="NCBIfam" id="NF001208">
    <property type="entry name" value="PRK00174.1"/>
    <property type="match status" value="1"/>
</dbReference>
<dbReference type="PANTHER" id="PTHR24095">
    <property type="entry name" value="ACETYL-COENZYME A SYNTHETASE"/>
    <property type="match status" value="1"/>
</dbReference>
<proteinExistence type="inferred from homology"/>
<dbReference type="InterPro" id="IPR000873">
    <property type="entry name" value="AMP-dep_synth/lig_dom"/>
</dbReference>
<sequence length="645" mass="71503">MFDISAFPNALAVCKAAQLSEADYRRLYRQSIDHPDEFWAEHANLFLEWSAPWSQVQQADLATGKATWFKDGKLNVSHNCIDRHLKDRADQIAIIWEGDNPSESAEITYEKLHHHVARLANVLRRRGVKKGDRVCIYMPMIPEAAYAMLACARIGAVHSVVFGGFSPDALRDRILDADCRTVITADEGVRGGKYIPLKANVDKALQSCPNVSTVLVVERTQGEIEWVKNRDLWYHEAIHGVGDDCAPEPMDAEDPLFILYTSGSTGKPKGVLHTTGGYLLQAAMTHKYVFDYRDGEIFWCTADVGWVTGHSYIVYGPLANGATTLMFEGVPNYPDSSRFWQVIDKHQVNIFYTAPTALRALMREGAGPLQGSSRESLRLLGSVGEPINPEAWEWYFHQVGKERCPIVDTWWQTETGGIMLTPLIGAGRVKPGCATAPLFGVHPVLLDAEGKEIDGPGSGLLAIKASWPGQIRSVYGDPQRMIDTYFKPFPGYYFTGDGARRDQEGDYWITGRVDDVINVSGHRIGTAEVESALVLHDNIAEAAVVGYPHDVKGMGIYAFVTPINGIEPNDDLKKELLTHVSKDIGSFAKPDHIQWASALPKTRSGKIMRRILRKIACNELDSLGDTSTLADPGVVDDLIDRRLNR</sequence>
<protein>
    <recommendedName>
        <fullName evidence="6">Acetyl-coenzyme A synthetase</fullName>
        <shortName evidence="6">AcCoA synthetase</shortName>
        <shortName evidence="6">Acs</shortName>
        <ecNumber evidence="6">6.2.1.1</ecNumber>
    </recommendedName>
    <alternativeName>
        <fullName evidence="6">Acetate--CoA ligase</fullName>
    </alternativeName>
    <alternativeName>
        <fullName evidence="6">Acyl-activating enzyme</fullName>
    </alternativeName>
</protein>
<dbReference type="Gene3D" id="3.30.300.30">
    <property type="match status" value="1"/>
</dbReference>
<evidence type="ECO:0000256" key="3">
    <source>
        <dbReference type="ARBA" id="ARBA00022741"/>
    </source>
</evidence>
<dbReference type="RefSeq" id="WP_122209613.1">
    <property type="nucleotide sequence ID" value="NZ_RBTP01000062.1"/>
</dbReference>
<dbReference type="Pfam" id="PF16177">
    <property type="entry name" value="ACAS_N"/>
    <property type="match status" value="1"/>
</dbReference>
<feature type="binding site" evidence="6">
    <location>
        <position position="512"/>
    </location>
    <ligand>
        <name>ATP</name>
        <dbReference type="ChEBI" id="CHEBI:30616"/>
    </ligand>
</feature>
<keyword evidence="2 6" id="KW-0436">Ligase</keyword>
<keyword evidence="6" id="KW-0460">Magnesium</keyword>
<comment type="caution">
    <text evidence="10">The sequence shown here is derived from an EMBL/GenBank/DDBJ whole genome shotgun (WGS) entry which is preliminary data.</text>
</comment>
<dbReference type="OrthoDB" id="9803968at2"/>
<dbReference type="Pfam" id="PF00501">
    <property type="entry name" value="AMP-binding"/>
    <property type="match status" value="1"/>
</dbReference>
<dbReference type="FunFam" id="3.40.50.12780:FF:000001">
    <property type="entry name" value="Acetyl-coenzyme A synthetase"/>
    <property type="match status" value="1"/>
</dbReference>
<feature type="domain" description="AMP-dependent synthetase/ligase" evidence="7">
    <location>
        <begin position="82"/>
        <end position="454"/>
    </location>
</feature>
<evidence type="ECO:0000259" key="8">
    <source>
        <dbReference type="Pfam" id="PF13193"/>
    </source>
</evidence>
<evidence type="ECO:0000256" key="4">
    <source>
        <dbReference type="ARBA" id="ARBA00022840"/>
    </source>
</evidence>
<feature type="binding site" evidence="6">
    <location>
        <begin position="190"/>
        <end position="193"/>
    </location>
    <ligand>
        <name>CoA</name>
        <dbReference type="ChEBI" id="CHEBI:57287"/>
    </ligand>
</feature>
<dbReference type="InterPro" id="IPR045851">
    <property type="entry name" value="AMP-bd_C_sf"/>
</dbReference>
<feature type="binding site" evidence="6">
    <location>
        <begin position="408"/>
        <end position="413"/>
    </location>
    <ligand>
        <name>ATP</name>
        <dbReference type="ChEBI" id="CHEBI:30616"/>
    </ligand>
</feature>
<keyword evidence="4 6" id="KW-0067">ATP-binding</keyword>
<keyword evidence="6" id="KW-0479">Metal-binding</keyword>
<keyword evidence="3 6" id="KW-0547">Nucleotide-binding</keyword>
<feature type="modified residue" description="N6-acetyllysine" evidence="6">
    <location>
        <position position="606"/>
    </location>
</feature>
<feature type="binding site" evidence="6">
    <location>
        <position position="539"/>
    </location>
    <ligand>
        <name>Mg(2+)</name>
        <dbReference type="ChEBI" id="CHEBI:18420"/>
    </ligand>
</feature>
<dbReference type="InterPro" id="IPR032387">
    <property type="entry name" value="ACAS_N"/>
</dbReference>